<dbReference type="EMBL" id="CBTB010000195">
    <property type="protein sequence ID" value="CDH33654.1"/>
    <property type="molecule type" value="Genomic_DNA"/>
</dbReference>
<protein>
    <submittedName>
        <fullName evidence="1">Uncharacterized protein</fullName>
    </submittedName>
</protein>
<organism evidence="1">
    <name type="scientific">Xenorhabdus bovienii str. Intermedium</name>
    <dbReference type="NCBI Taxonomy" id="1379677"/>
    <lineage>
        <taxon>Bacteria</taxon>
        <taxon>Pseudomonadati</taxon>
        <taxon>Pseudomonadota</taxon>
        <taxon>Gammaproteobacteria</taxon>
        <taxon>Enterobacterales</taxon>
        <taxon>Morganellaceae</taxon>
        <taxon>Xenorhabdus</taxon>
    </lineage>
</organism>
<proteinExistence type="predicted"/>
<dbReference type="HOGENOM" id="CLU_2940814_0_0_6"/>
<name>A0A077QJC8_XENBV</name>
<gene>
    <name evidence="1" type="ORF">XBI1_2740047</name>
</gene>
<dbReference type="AlphaFoldDB" id="A0A077QJC8"/>
<evidence type="ECO:0000313" key="1">
    <source>
        <dbReference type="EMBL" id="CDH33654.1"/>
    </source>
</evidence>
<comment type="caution">
    <text evidence="1">The sequence shown here is derived from an EMBL/GenBank/DDBJ whole genome shotgun (WGS) entry which is preliminary data.</text>
</comment>
<reference evidence="1" key="1">
    <citation type="submission" date="2013-07" db="EMBL/GenBank/DDBJ databases">
        <title>Sub-species coevolution in mutualistic symbiosis.</title>
        <authorList>
            <person name="Murfin K."/>
            <person name="Klassen J."/>
            <person name="Lee M."/>
            <person name="Forst S."/>
            <person name="Stock P."/>
            <person name="Goodrich-Blair H."/>
        </authorList>
    </citation>
    <scope>NUCLEOTIDE SEQUENCE [LARGE SCALE GENOMIC DNA]</scope>
    <source>
        <strain evidence="1">Intermedium</strain>
    </source>
</reference>
<accession>A0A077QJC8</accession>
<sequence>MPSSPFTCVIFSYQALIMSECRCLLASYPTILKIRLWYDERPAAVDAALPDFIEIQNAQCPLG</sequence>
<dbReference type="Proteomes" id="UP000028480">
    <property type="component" value="Unassembled WGS sequence"/>
</dbReference>